<keyword evidence="2" id="KW-0812">Transmembrane</keyword>
<evidence type="ECO:0000313" key="3">
    <source>
        <dbReference type="Proteomes" id="UP000221165"/>
    </source>
</evidence>
<name>A0A2C6KLL6_9APIC</name>
<feature type="compositionally biased region" description="Acidic residues" evidence="1">
    <location>
        <begin position="147"/>
        <end position="167"/>
    </location>
</feature>
<evidence type="ECO:0000256" key="1">
    <source>
        <dbReference type="SAM" id="MobiDB-lite"/>
    </source>
</evidence>
<reference evidence="2 3" key="1">
    <citation type="journal article" date="2017" name="Int. J. Parasitol.">
        <title>The genome of the protozoan parasite Cystoisospora suis and a reverse vaccinology approach to identify vaccine candidates.</title>
        <authorList>
            <person name="Palmieri N."/>
            <person name="Shrestha A."/>
            <person name="Ruttkowski B."/>
            <person name="Beck T."/>
            <person name="Vogl C."/>
            <person name="Tomley F."/>
            <person name="Blake D.P."/>
            <person name="Joachim A."/>
        </authorList>
    </citation>
    <scope>NUCLEOTIDE SEQUENCE [LARGE SCALE GENOMIC DNA]</scope>
    <source>
        <strain evidence="2 3">Wien I</strain>
    </source>
</reference>
<feature type="compositionally biased region" description="Basic and acidic residues" evidence="1">
    <location>
        <begin position="235"/>
        <end position="244"/>
    </location>
</feature>
<sequence length="410" mass="48076">MLEERKDASRSVSILLMGDCLLVQHPHLQQIIKPAWISYLHRGATDQTLDEEVLRRKEELYRNFVRYFLRRLFSQNLFAAFRLSSSSSVETVDDLHGQQRSDEASSEDSEIEDLLGSSKIFQTDEERRQIYFLSQLQKACEEHAERQEEEEERLQDEEREEEEEEGRESEGALEITNEKTERGREKKDEREEKTKKREREISQEDEIDIDDAERVLLLQESLLHTKASSSSYGDSSRHQEKERKEEEEEERPLRLLPLGLPKGWRFLSLKPRQAVRVLATEIRDCLEVIEEESAQRKKAIEDSDGETDNNAELKRLLEVTKDLFFFGAGRLLEVTFTREKSDELFHPPIEDHMETASNFFGESVKSLYSDLARKAEAEDDEEHRAALERQQTPPSERELAEDEMLKCMYT</sequence>
<keyword evidence="3" id="KW-1185">Reference proteome</keyword>
<feature type="compositionally biased region" description="Acidic residues" evidence="1">
    <location>
        <begin position="104"/>
        <end position="113"/>
    </location>
</feature>
<feature type="region of interest" description="Disordered" evidence="1">
    <location>
        <begin position="226"/>
        <end position="251"/>
    </location>
</feature>
<dbReference type="RefSeq" id="XP_067920144.1">
    <property type="nucleotide sequence ID" value="XM_068067882.1"/>
</dbReference>
<keyword evidence="2" id="KW-0472">Membrane</keyword>
<accession>A0A2C6KLL6</accession>
<dbReference type="GeneID" id="94431093"/>
<protein>
    <submittedName>
        <fullName evidence="2">Transmembrane protein</fullName>
    </submittedName>
</protein>
<feature type="compositionally biased region" description="Basic and acidic residues" evidence="1">
    <location>
        <begin position="372"/>
        <end position="387"/>
    </location>
</feature>
<evidence type="ECO:0000313" key="2">
    <source>
        <dbReference type="EMBL" id="PHJ18437.1"/>
    </source>
</evidence>
<organism evidence="2 3">
    <name type="scientific">Cystoisospora suis</name>
    <dbReference type="NCBI Taxonomy" id="483139"/>
    <lineage>
        <taxon>Eukaryota</taxon>
        <taxon>Sar</taxon>
        <taxon>Alveolata</taxon>
        <taxon>Apicomplexa</taxon>
        <taxon>Conoidasida</taxon>
        <taxon>Coccidia</taxon>
        <taxon>Eucoccidiorida</taxon>
        <taxon>Eimeriorina</taxon>
        <taxon>Sarcocystidae</taxon>
        <taxon>Cystoisospora</taxon>
    </lineage>
</organism>
<dbReference type="EMBL" id="MIGC01004144">
    <property type="protein sequence ID" value="PHJ18437.1"/>
    <property type="molecule type" value="Genomic_DNA"/>
</dbReference>
<proteinExistence type="predicted"/>
<comment type="caution">
    <text evidence="2">The sequence shown here is derived from an EMBL/GenBank/DDBJ whole genome shotgun (WGS) entry which is preliminary data.</text>
</comment>
<feature type="region of interest" description="Disordered" evidence="1">
    <location>
        <begin position="372"/>
        <end position="410"/>
    </location>
</feature>
<dbReference type="VEuPathDB" id="ToxoDB:CSUI_007738"/>
<dbReference type="Proteomes" id="UP000221165">
    <property type="component" value="Unassembled WGS sequence"/>
</dbReference>
<feature type="region of interest" description="Disordered" evidence="1">
    <location>
        <begin position="142"/>
        <end position="210"/>
    </location>
</feature>
<gene>
    <name evidence="2" type="ORF">CSUI_007738</name>
</gene>
<dbReference type="OrthoDB" id="333533at2759"/>
<dbReference type="AlphaFoldDB" id="A0A2C6KLL6"/>
<feature type="region of interest" description="Disordered" evidence="1">
    <location>
        <begin position="94"/>
        <end position="113"/>
    </location>
</feature>
<feature type="compositionally biased region" description="Basic and acidic residues" evidence="1">
    <location>
        <begin position="176"/>
        <end position="202"/>
    </location>
</feature>
<feature type="compositionally biased region" description="Basic and acidic residues" evidence="1">
    <location>
        <begin position="94"/>
        <end position="103"/>
    </location>
</feature>